<reference evidence="8" key="2">
    <citation type="journal article" date="2021" name="PeerJ">
        <title>Extensive microbial diversity within the chicken gut microbiome revealed by metagenomics and culture.</title>
        <authorList>
            <person name="Gilroy R."/>
            <person name="Ravi A."/>
            <person name="Getino M."/>
            <person name="Pursley I."/>
            <person name="Horton D.L."/>
            <person name="Alikhan N.F."/>
            <person name="Baker D."/>
            <person name="Gharbi K."/>
            <person name="Hall N."/>
            <person name="Watson M."/>
            <person name="Adriaenssens E.M."/>
            <person name="Foster-Nyarko E."/>
            <person name="Jarju S."/>
            <person name="Secka A."/>
            <person name="Antonio M."/>
            <person name="Oren A."/>
            <person name="Chaudhuri R.R."/>
            <person name="La Ragione R."/>
            <person name="Hildebrand F."/>
            <person name="Pallen M.J."/>
        </authorList>
    </citation>
    <scope>NUCLEOTIDE SEQUENCE</scope>
    <source>
        <strain evidence="8">CHK195-12923</strain>
    </source>
</reference>
<dbReference type="GO" id="GO:0005737">
    <property type="term" value="C:cytoplasm"/>
    <property type="evidence" value="ECO:0007669"/>
    <property type="project" value="UniProtKB-SubCell"/>
</dbReference>
<dbReference type="Gene3D" id="1.10.150.20">
    <property type="entry name" value="5' to 3' exonuclease, C-terminal subdomain"/>
    <property type="match status" value="1"/>
</dbReference>
<keyword evidence="3 6" id="KW-0238">DNA-binding</keyword>
<dbReference type="GO" id="GO:0006281">
    <property type="term" value="P:DNA repair"/>
    <property type="evidence" value="ECO:0007669"/>
    <property type="project" value="UniProtKB-UniRule"/>
</dbReference>
<accession>A0A9D1MJ98</accession>
<gene>
    <name evidence="6 8" type="primary">ruvA</name>
    <name evidence="8" type="ORF">IAB69_01365</name>
</gene>
<protein>
    <recommendedName>
        <fullName evidence="6">Holliday junction branch migration complex subunit RuvA</fullName>
    </recommendedName>
</protein>
<evidence type="ECO:0000256" key="3">
    <source>
        <dbReference type="ARBA" id="ARBA00023125"/>
    </source>
</evidence>
<dbReference type="Pfam" id="PF14520">
    <property type="entry name" value="HHH_5"/>
    <property type="match status" value="1"/>
</dbReference>
<dbReference type="InterPro" id="IPR010994">
    <property type="entry name" value="RuvA_2-like"/>
</dbReference>
<dbReference type="SUPFAM" id="SSF47781">
    <property type="entry name" value="RuvA domain 2-like"/>
    <property type="match status" value="1"/>
</dbReference>
<dbReference type="GO" id="GO:0006310">
    <property type="term" value="P:DNA recombination"/>
    <property type="evidence" value="ECO:0007669"/>
    <property type="project" value="UniProtKB-UniRule"/>
</dbReference>
<comment type="subunit">
    <text evidence="6">Homotetramer. Forms an RuvA(8)-RuvB(12)-Holliday junction (HJ) complex. HJ DNA is sandwiched between 2 RuvA tetramers; dsDNA enters through RuvA and exits via RuvB. An RuvB hexamer assembles on each DNA strand where it exits the tetramer. Each RuvB hexamer is contacted by two RuvA subunits (via domain III) on 2 adjacent RuvB subunits; this complex drives branch migration. In the full resolvosome a probable DNA-RuvA(4)-RuvB(12)-RuvC(2) complex forms which resolves the HJ.</text>
</comment>
<dbReference type="GO" id="GO:0005524">
    <property type="term" value="F:ATP binding"/>
    <property type="evidence" value="ECO:0007669"/>
    <property type="project" value="InterPro"/>
</dbReference>
<dbReference type="InterPro" id="IPR003583">
    <property type="entry name" value="Hlx-hairpin-Hlx_DNA-bd_motif"/>
</dbReference>
<dbReference type="Gene3D" id="2.40.50.140">
    <property type="entry name" value="Nucleic acid-binding proteins"/>
    <property type="match status" value="1"/>
</dbReference>
<sequence length="197" mass="20268">MIGYLKGKILSLTADTALIETGGVGYEVLCSASALEALGGKSEGEVYTYLQVREDGITLFGFASPAEKNMFLKLVSVSGVGPKMGIAVLSGMDINSLAVAIASSDVKKLSTVKGLGKKTAERIILELREKVSGEAASAPAAKGTVSALPASDGDEDAVVALMSLGFTRAESVKAVERAHSEGASTLEDVIRAALRSM</sequence>
<comment type="similarity">
    <text evidence="6">Belongs to the RuvA family.</text>
</comment>
<name>A0A9D1MJ98_9FIRM</name>
<reference evidence="8" key="1">
    <citation type="submission" date="2020-10" db="EMBL/GenBank/DDBJ databases">
        <authorList>
            <person name="Gilroy R."/>
        </authorList>
    </citation>
    <scope>NUCLEOTIDE SEQUENCE</scope>
    <source>
        <strain evidence="8">CHK195-12923</strain>
    </source>
</reference>
<comment type="subcellular location">
    <subcellularLocation>
        <location evidence="6">Cytoplasm</location>
    </subcellularLocation>
</comment>
<comment type="function">
    <text evidence="6">The RuvA-RuvB-RuvC complex processes Holliday junction (HJ) DNA during genetic recombination and DNA repair, while the RuvA-RuvB complex plays an important role in the rescue of blocked DNA replication forks via replication fork reversal (RFR). RuvA specifically binds to HJ cruciform DNA, conferring on it an open structure. The RuvB hexamer acts as an ATP-dependent pump, pulling dsDNA into and through the RuvAB complex. HJ branch migration allows RuvC to scan DNA until it finds its consensus sequence, where it cleaves and resolves the cruciform DNA.</text>
</comment>
<evidence type="ECO:0000256" key="1">
    <source>
        <dbReference type="ARBA" id="ARBA00022490"/>
    </source>
</evidence>
<dbReference type="GO" id="GO:0009378">
    <property type="term" value="F:four-way junction helicase activity"/>
    <property type="evidence" value="ECO:0007669"/>
    <property type="project" value="InterPro"/>
</dbReference>
<dbReference type="HAMAP" id="MF_00031">
    <property type="entry name" value="DNA_HJ_migration_RuvA"/>
    <property type="match status" value="1"/>
</dbReference>
<dbReference type="GO" id="GO:0048476">
    <property type="term" value="C:Holliday junction resolvase complex"/>
    <property type="evidence" value="ECO:0007669"/>
    <property type="project" value="UniProtKB-UniRule"/>
</dbReference>
<dbReference type="SUPFAM" id="SSF46929">
    <property type="entry name" value="DNA helicase RuvA subunit, C-terminal domain"/>
    <property type="match status" value="1"/>
</dbReference>
<feature type="domain" description="Helix-hairpin-helix DNA-binding motif class 1" evidence="7">
    <location>
        <begin position="72"/>
        <end position="91"/>
    </location>
</feature>
<dbReference type="Gene3D" id="1.10.8.10">
    <property type="entry name" value="DNA helicase RuvA subunit, C-terminal domain"/>
    <property type="match status" value="1"/>
</dbReference>
<evidence type="ECO:0000256" key="4">
    <source>
        <dbReference type="ARBA" id="ARBA00023172"/>
    </source>
</evidence>
<keyword evidence="5 6" id="KW-0234">DNA repair</keyword>
<dbReference type="SMART" id="SM00278">
    <property type="entry name" value="HhH1"/>
    <property type="match status" value="2"/>
</dbReference>
<keyword evidence="2 6" id="KW-0227">DNA damage</keyword>
<dbReference type="AlphaFoldDB" id="A0A9D1MJ98"/>
<comment type="domain">
    <text evidence="6">Has three domains with a flexible linker between the domains II and III and assumes an 'L' shape. Domain III is highly mobile and contacts RuvB.</text>
</comment>
<dbReference type="InterPro" id="IPR011114">
    <property type="entry name" value="RuvA_C"/>
</dbReference>
<dbReference type="GO" id="GO:0009379">
    <property type="term" value="C:Holliday junction helicase complex"/>
    <property type="evidence" value="ECO:0007669"/>
    <property type="project" value="InterPro"/>
</dbReference>
<dbReference type="InterPro" id="IPR000085">
    <property type="entry name" value="RuvA"/>
</dbReference>
<comment type="caution">
    <text evidence="8">The sequence shown here is derived from an EMBL/GenBank/DDBJ whole genome shotgun (WGS) entry which is preliminary data.</text>
</comment>
<evidence type="ECO:0000313" key="8">
    <source>
        <dbReference type="EMBL" id="HIU61286.1"/>
    </source>
</evidence>
<evidence type="ECO:0000256" key="2">
    <source>
        <dbReference type="ARBA" id="ARBA00022763"/>
    </source>
</evidence>
<dbReference type="GO" id="GO:0000400">
    <property type="term" value="F:four-way junction DNA binding"/>
    <property type="evidence" value="ECO:0007669"/>
    <property type="project" value="UniProtKB-UniRule"/>
</dbReference>
<dbReference type="Pfam" id="PF07499">
    <property type="entry name" value="RuvA_C"/>
    <property type="match status" value="1"/>
</dbReference>
<dbReference type="Pfam" id="PF01330">
    <property type="entry name" value="RuvA_N"/>
    <property type="match status" value="1"/>
</dbReference>
<dbReference type="InterPro" id="IPR013849">
    <property type="entry name" value="DNA_helicase_Holl-junc_RuvA_I"/>
</dbReference>
<evidence type="ECO:0000313" key="9">
    <source>
        <dbReference type="Proteomes" id="UP000824110"/>
    </source>
</evidence>
<keyword evidence="1 6" id="KW-0963">Cytoplasm</keyword>
<dbReference type="InterPro" id="IPR036267">
    <property type="entry name" value="RuvA_C_sf"/>
</dbReference>
<comment type="caution">
    <text evidence="6">Lacks conserved residue(s) required for the propagation of feature annotation.</text>
</comment>
<dbReference type="EMBL" id="DVNE01000011">
    <property type="protein sequence ID" value="HIU61286.1"/>
    <property type="molecule type" value="Genomic_DNA"/>
</dbReference>
<organism evidence="8 9">
    <name type="scientific">Candidatus Coproplasma excrementigallinarum</name>
    <dbReference type="NCBI Taxonomy" id="2840747"/>
    <lineage>
        <taxon>Bacteria</taxon>
        <taxon>Bacillati</taxon>
        <taxon>Bacillota</taxon>
        <taxon>Clostridia</taxon>
        <taxon>Eubacteriales</taxon>
        <taxon>Candidatus Coproplasma</taxon>
    </lineage>
</organism>
<dbReference type="NCBIfam" id="TIGR00084">
    <property type="entry name" value="ruvA"/>
    <property type="match status" value="1"/>
</dbReference>
<proteinExistence type="inferred from homology"/>
<feature type="region of interest" description="Domain III" evidence="6">
    <location>
        <begin position="152"/>
        <end position="197"/>
    </location>
</feature>
<dbReference type="CDD" id="cd14332">
    <property type="entry name" value="UBA_RuvA_C"/>
    <property type="match status" value="1"/>
</dbReference>
<evidence type="ECO:0000256" key="5">
    <source>
        <dbReference type="ARBA" id="ARBA00023204"/>
    </source>
</evidence>
<dbReference type="InterPro" id="IPR012340">
    <property type="entry name" value="NA-bd_OB-fold"/>
</dbReference>
<dbReference type="SUPFAM" id="SSF50249">
    <property type="entry name" value="Nucleic acid-binding proteins"/>
    <property type="match status" value="1"/>
</dbReference>
<evidence type="ECO:0000256" key="6">
    <source>
        <dbReference type="HAMAP-Rule" id="MF_00031"/>
    </source>
</evidence>
<keyword evidence="4 6" id="KW-0233">DNA recombination</keyword>
<dbReference type="Proteomes" id="UP000824110">
    <property type="component" value="Unassembled WGS sequence"/>
</dbReference>
<feature type="domain" description="Helix-hairpin-helix DNA-binding motif class 1" evidence="7">
    <location>
        <begin position="107"/>
        <end position="126"/>
    </location>
</feature>
<evidence type="ECO:0000259" key="7">
    <source>
        <dbReference type="SMART" id="SM00278"/>
    </source>
</evidence>